<protein>
    <submittedName>
        <fullName evidence="2">ISL3 family transposase</fullName>
    </submittedName>
</protein>
<dbReference type="NCBIfam" id="NF033550">
    <property type="entry name" value="transpos_ISL3"/>
    <property type="match status" value="1"/>
</dbReference>
<dbReference type="PANTHER" id="PTHR33498:SF1">
    <property type="entry name" value="TRANSPOSASE FOR INSERTION SEQUENCE ELEMENT IS1557"/>
    <property type="match status" value="1"/>
</dbReference>
<keyword evidence="3" id="KW-1185">Reference proteome</keyword>
<accession>A0A9W6N5B3</accession>
<evidence type="ECO:0000313" key="3">
    <source>
        <dbReference type="Proteomes" id="UP001143364"/>
    </source>
</evidence>
<dbReference type="Proteomes" id="UP001143364">
    <property type="component" value="Unassembled WGS sequence"/>
</dbReference>
<dbReference type="InterPro" id="IPR002560">
    <property type="entry name" value="Transposase_DDE"/>
</dbReference>
<gene>
    <name evidence="2" type="ORF">GCM10008171_33250</name>
</gene>
<feature type="domain" description="Transposase IS204/IS1001/IS1096/IS1165 DDE" evidence="1">
    <location>
        <begin position="130"/>
        <end position="355"/>
    </location>
</feature>
<dbReference type="PANTHER" id="PTHR33498">
    <property type="entry name" value="TRANSPOSASE FOR INSERTION SEQUENCE ELEMENT IS1557"/>
    <property type="match status" value="1"/>
</dbReference>
<reference evidence="2" key="1">
    <citation type="journal article" date="2014" name="Int. J. Syst. Evol. Microbiol.">
        <title>Complete genome sequence of Corynebacterium casei LMG S-19264T (=DSM 44701T), isolated from a smear-ripened cheese.</title>
        <authorList>
            <consortium name="US DOE Joint Genome Institute (JGI-PGF)"/>
            <person name="Walter F."/>
            <person name="Albersmeier A."/>
            <person name="Kalinowski J."/>
            <person name="Ruckert C."/>
        </authorList>
    </citation>
    <scope>NUCLEOTIDE SEQUENCE</scope>
    <source>
        <strain evidence="2">VKM B-2555</strain>
    </source>
</reference>
<organism evidence="2 3">
    <name type="scientific">Methylopila jiangsuensis</name>
    <dbReference type="NCBI Taxonomy" id="586230"/>
    <lineage>
        <taxon>Bacteria</taxon>
        <taxon>Pseudomonadati</taxon>
        <taxon>Pseudomonadota</taxon>
        <taxon>Alphaproteobacteria</taxon>
        <taxon>Hyphomicrobiales</taxon>
        <taxon>Methylopilaceae</taxon>
        <taxon>Methylopila</taxon>
    </lineage>
</organism>
<comment type="caution">
    <text evidence="2">The sequence shown here is derived from an EMBL/GenBank/DDBJ whole genome shotgun (WGS) entry which is preliminary data.</text>
</comment>
<dbReference type="AlphaFoldDB" id="A0A9W6N5B3"/>
<reference evidence="2" key="2">
    <citation type="submission" date="2023-01" db="EMBL/GenBank/DDBJ databases">
        <authorList>
            <person name="Sun Q."/>
            <person name="Evtushenko L."/>
        </authorList>
    </citation>
    <scope>NUCLEOTIDE SEQUENCE</scope>
    <source>
        <strain evidence="2">VKM B-2555</strain>
    </source>
</reference>
<name>A0A9W6N5B3_9HYPH</name>
<evidence type="ECO:0000313" key="2">
    <source>
        <dbReference type="EMBL" id="GLK78071.1"/>
    </source>
</evidence>
<dbReference type="Pfam" id="PF01610">
    <property type="entry name" value="DDE_Tnp_ISL3"/>
    <property type="match status" value="1"/>
</dbReference>
<evidence type="ECO:0000259" key="1">
    <source>
        <dbReference type="Pfam" id="PF01610"/>
    </source>
</evidence>
<dbReference type="InterPro" id="IPR047951">
    <property type="entry name" value="Transpos_ISL3"/>
</dbReference>
<dbReference type="EMBL" id="BSFK01000016">
    <property type="protein sequence ID" value="GLK78071.1"/>
    <property type="molecule type" value="Genomic_DNA"/>
</dbReference>
<proteinExistence type="predicted"/>
<sequence>MLMVDAETVAPSFQICCTDPDVVKDGVRHRDINDTPHGGRPVLISMQVQKGRCRNCGRRGLSEILPHVRPDRWMTDRLYVFIAREGLKQSNTHSEVARIAYVSEGTARAIIHEYINAKVALVQRETPRVLGIDEKKLLGDFRAVIGNIEERTVLNVLPDRREALRAYLEDLPDRHKVEVICIDQYRAYLTMAQDIFKGVPVVTDKFHVIRRANEAMDAVRIRVAKGIRSEHVGRAVRLKMSKTLFWTRSNDLEGEARATVREWWNRYPELAHAYWTKERFFEIYNCQTRVEAERDYATWRRALPDPIAKEFKAKLTIGRDWYEHVFNYFDHRYTTAYVESVNRMLDTMQAAGRGYSFPIIRGKLMLSSPLEKRTFRDRHPGKSVQYIGEAPPLPSTAWGVDIDKATRAMQSSFESFRQVEGGRYVSTGRQSGLATIEMDLAGLT</sequence>